<keyword evidence="2" id="KW-1185">Reference proteome</keyword>
<dbReference type="EMBL" id="LMCB01000017">
    <property type="protein sequence ID" value="KZL18837.1"/>
    <property type="molecule type" value="Genomic_DNA"/>
</dbReference>
<name>A0A165YH15_9HYPH</name>
<proteinExistence type="predicted"/>
<dbReference type="Proteomes" id="UP000076577">
    <property type="component" value="Unassembled WGS sequence"/>
</dbReference>
<dbReference type="AlphaFoldDB" id="A0A165YH15"/>
<sequence length="169" mass="18672">MDMYCEEIGVGDLSPELLTHANINPSTGLATDYLNHFNEVVMLLEMLPDIPECAEDVLAWAPADYITHFRASSFSEKELAIRAYGAVEERLRNALEMCIAEIDREVITLQEMLSSSEPSEELLQTVQGKAVTAIRPLLSQAGSIIHGQLPDDTFNLQESTQADVDALFS</sequence>
<dbReference type="PATRIC" id="fig|989403.3.peg.2509"/>
<organism evidence="1 2">
    <name type="scientific">Pseudovibrio axinellae</name>
    <dbReference type="NCBI Taxonomy" id="989403"/>
    <lineage>
        <taxon>Bacteria</taxon>
        <taxon>Pseudomonadati</taxon>
        <taxon>Pseudomonadota</taxon>
        <taxon>Alphaproteobacteria</taxon>
        <taxon>Hyphomicrobiales</taxon>
        <taxon>Stappiaceae</taxon>
        <taxon>Pseudovibrio</taxon>
    </lineage>
</organism>
<accession>A0A165YH15</accession>
<evidence type="ECO:0000313" key="2">
    <source>
        <dbReference type="Proteomes" id="UP000076577"/>
    </source>
</evidence>
<reference evidence="1 2" key="1">
    <citation type="journal article" date="2016" name="Front. Microbiol.">
        <title>Comparative Genomic Analysis Reveals a Diverse Repertoire of Genes Involved in Prokaryote-Eukaryote Interactions within the Pseudovibrio Genus.</title>
        <authorList>
            <person name="Romano S."/>
            <person name="Fernandez-Guerra A."/>
            <person name="Reen F.J."/>
            <person name="Glockner F.O."/>
            <person name="Crowley S.P."/>
            <person name="O'Sullivan O."/>
            <person name="Cotter P.D."/>
            <person name="Adams C."/>
            <person name="Dobson A.D."/>
            <person name="O'Gara F."/>
        </authorList>
    </citation>
    <scope>NUCLEOTIDE SEQUENCE [LARGE SCALE GENOMIC DNA]</scope>
    <source>
        <strain evidence="1 2">Ad2</strain>
    </source>
</reference>
<dbReference type="RefSeq" id="WP_068006030.1">
    <property type="nucleotide sequence ID" value="NZ_FOFM01000001.1"/>
</dbReference>
<comment type="caution">
    <text evidence="1">The sequence shown here is derived from an EMBL/GenBank/DDBJ whole genome shotgun (WGS) entry which is preliminary data.</text>
</comment>
<protein>
    <submittedName>
        <fullName evidence="1">Uncharacterized protein</fullName>
    </submittedName>
</protein>
<gene>
    <name evidence="1" type="ORF">PsAD2_02353</name>
</gene>
<evidence type="ECO:0000313" key="1">
    <source>
        <dbReference type="EMBL" id="KZL18837.1"/>
    </source>
</evidence>
<dbReference type="STRING" id="989403.SAMN05421798_101688"/>
<dbReference type="OrthoDB" id="7172864at2"/>